<dbReference type="GO" id="GO:0006508">
    <property type="term" value="P:proteolysis"/>
    <property type="evidence" value="ECO:0007669"/>
    <property type="project" value="UniProtKB-KW"/>
</dbReference>
<name>A0AAD4BMY2_BOLED</name>
<protein>
    <recommendedName>
        <fullName evidence="5">Ubiquitin-like protease family profile domain-containing protein</fullName>
    </recommendedName>
</protein>
<feature type="domain" description="Ubiquitin-like protease family profile" evidence="5">
    <location>
        <begin position="189"/>
        <end position="338"/>
    </location>
</feature>
<proteinExistence type="inferred from homology"/>
<reference evidence="6" key="2">
    <citation type="journal article" date="2020" name="Nat. Commun.">
        <title>Large-scale genome sequencing of mycorrhizal fungi provides insights into the early evolution of symbiotic traits.</title>
        <authorList>
            <person name="Miyauchi S."/>
            <person name="Kiss E."/>
            <person name="Kuo A."/>
            <person name="Drula E."/>
            <person name="Kohler A."/>
            <person name="Sanchez-Garcia M."/>
            <person name="Morin E."/>
            <person name="Andreopoulos B."/>
            <person name="Barry K.W."/>
            <person name="Bonito G."/>
            <person name="Buee M."/>
            <person name="Carver A."/>
            <person name="Chen C."/>
            <person name="Cichocki N."/>
            <person name="Clum A."/>
            <person name="Culley D."/>
            <person name="Crous P.W."/>
            <person name="Fauchery L."/>
            <person name="Girlanda M."/>
            <person name="Hayes R.D."/>
            <person name="Keri Z."/>
            <person name="LaButti K."/>
            <person name="Lipzen A."/>
            <person name="Lombard V."/>
            <person name="Magnuson J."/>
            <person name="Maillard F."/>
            <person name="Murat C."/>
            <person name="Nolan M."/>
            <person name="Ohm R.A."/>
            <person name="Pangilinan J."/>
            <person name="Pereira M.F."/>
            <person name="Perotto S."/>
            <person name="Peter M."/>
            <person name="Pfister S."/>
            <person name="Riley R."/>
            <person name="Sitrit Y."/>
            <person name="Stielow J.B."/>
            <person name="Szollosi G."/>
            <person name="Zifcakova L."/>
            <person name="Stursova M."/>
            <person name="Spatafora J.W."/>
            <person name="Tedersoo L."/>
            <person name="Vaario L.M."/>
            <person name="Yamada A."/>
            <person name="Yan M."/>
            <person name="Wang P."/>
            <person name="Xu J."/>
            <person name="Bruns T."/>
            <person name="Baldrian P."/>
            <person name="Vilgalys R."/>
            <person name="Dunand C."/>
            <person name="Henrissat B."/>
            <person name="Grigoriev I.V."/>
            <person name="Hibbett D."/>
            <person name="Nagy L.G."/>
            <person name="Martin F.M."/>
        </authorList>
    </citation>
    <scope>NUCLEOTIDE SEQUENCE</scope>
    <source>
        <strain evidence="6">BED1</strain>
    </source>
</reference>
<dbReference type="Pfam" id="PF02902">
    <property type="entry name" value="Peptidase_C48"/>
    <property type="match status" value="1"/>
</dbReference>
<dbReference type="EMBL" id="WHUW01000026">
    <property type="protein sequence ID" value="KAF8434989.1"/>
    <property type="molecule type" value="Genomic_DNA"/>
</dbReference>
<dbReference type="Gene3D" id="3.40.395.10">
    <property type="entry name" value="Adenoviral Proteinase, Chain A"/>
    <property type="match status" value="1"/>
</dbReference>
<dbReference type="PROSITE" id="PS50600">
    <property type="entry name" value="ULP_PROTEASE"/>
    <property type="match status" value="1"/>
</dbReference>
<dbReference type="GO" id="GO:0008234">
    <property type="term" value="F:cysteine-type peptidase activity"/>
    <property type="evidence" value="ECO:0007669"/>
    <property type="project" value="InterPro"/>
</dbReference>
<evidence type="ECO:0000256" key="1">
    <source>
        <dbReference type="ARBA" id="ARBA00005234"/>
    </source>
</evidence>
<accession>A0AAD4BMY2</accession>
<dbReference type="AlphaFoldDB" id="A0AAD4BMY2"/>
<evidence type="ECO:0000256" key="4">
    <source>
        <dbReference type="SAM" id="MobiDB-lite"/>
    </source>
</evidence>
<gene>
    <name evidence="6" type="ORF">L210DRAFT_3762759</name>
</gene>
<evidence type="ECO:0000313" key="7">
    <source>
        <dbReference type="Proteomes" id="UP001194468"/>
    </source>
</evidence>
<organism evidence="6 7">
    <name type="scientific">Boletus edulis BED1</name>
    <dbReference type="NCBI Taxonomy" id="1328754"/>
    <lineage>
        <taxon>Eukaryota</taxon>
        <taxon>Fungi</taxon>
        <taxon>Dikarya</taxon>
        <taxon>Basidiomycota</taxon>
        <taxon>Agaricomycotina</taxon>
        <taxon>Agaricomycetes</taxon>
        <taxon>Agaricomycetidae</taxon>
        <taxon>Boletales</taxon>
        <taxon>Boletineae</taxon>
        <taxon>Boletaceae</taxon>
        <taxon>Boletoideae</taxon>
        <taxon>Boletus</taxon>
    </lineage>
</organism>
<evidence type="ECO:0000313" key="6">
    <source>
        <dbReference type="EMBL" id="KAF8434989.1"/>
    </source>
</evidence>
<dbReference type="InterPro" id="IPR003653">
    <property type="entry name" value="Peptidase_C48_C"/>
</dbReference>
<comment type="similarity">
    <text evidence="1">Belongs to the peptidase C48 family.</text>
</comment>
<dbReference type="InterPro" id="IPR038765">
    <property type="entry name" value="Papain-like_cys_pep_sf"/>
</dbReference>
<dbReference type="SUPFAM" id="SSF54001">
    <property type="entry name" value="Cysteine proteinases"/>
    <property type="match status" value="1"/>
</dbReference>
<dbReference type="Proteomes" id="UP001194468">
    <property type="component" value="Unassembled WGS sequence"/>
</dbReference>
<evidence type="ECO:0000259" key="5">
    <source>
        <dbReference type="PROSITE" id="PS50600"/>
    </source>
</evidence>
<keyword evidence="2" id="KW-0645">Protease</keyword>
<reference evidence="6" key="1">
    <citation type="submission" date="2019-10" db="EMBL/GenBank/DDBJ databases">
        <authorList>
            <consortium name="DOE Joint Genome Institute"/>
            <person name="Kuo A."/>
            <person name="Miyauchi S."/>
            <person name="Kiss E."/>
            <person name="Drula E."/>
            <person name="Kohler A."/>
            <person name="Sanchez-Garcia M."/>
            <person name="Andreopoulos B."/>
            <person name="Barry K.W."/>
            <person name="Bonito G."/>
            <person name="Buee M."/>
            <person name="Carver A."/>
            <person name="Chen C."/>
            <person name="Cichocki N."/>
            <person name="Clum A."/>
            <person name="Culley D."/>
            <person name="Crous P.W."/>
            <person name="Fauchery L."/>
            <person name="Girlanda M."/>
            <person name="Hayes R."/>
            <person name="Keri Z."/>
            <person name="LaButti K."/>
            <person name="Lipzen A."/>
            <person name="Lombard V."/>
            <person name="Magnuson J."/>
            <person name="Maillard F."/>
            <person name="Morin E."/>
            <person name="Murat C."/>
            <person name="Nolan M."/>
            <person name="Ohm R."/>
            <person name="Pangilinan J."/>
            <person name="Pereira M."/>
            <person name="Perotto S."/>
            <person name="Peter M."/>
            <person name="Riley R."/>
            <person name="Sitrit Y."/>
            <person name="Stielow B."/>
            <person name="Szollosi G."/>
            <person name="Zifcakova L."/>
            <person name="Stursova M."/>
            <person name="Spatafora J.W."/>
            <person name="Tedersoo L."/>
            <person name="Vaario L.-M."/>
            <person name="Yamada A."/>
            <person name="Yan M."/>
            <person name="Wang P."/>
            <person name="Xu J."/>
            <person name="Bruns T."/>
            <person name="Baldrian P."/>
            <person name="Vilgalys R."/>
            <person name="Henrissat B."/>
            <person name="Grigoriev I.V."/>
            <person name="Hibbett D."/>
            <person name="Nagy L.G."/>
            <person name="Martin F.M."/>
        </authorList>
    </citation>
    <scope>NUCLEOTIDE SEQUENCE</scope>
    <source>
        <strain evidence="6">BED1</strain>
    </source>
</reference>
<comment type="caution">
    <text evidence="6">The sequence shown here is derived from an EMBL/GenBank/DDBJ whole genome shotgun (WGS) entry which is preliminary data.</text>
</comment>
<feature type="region of interest" description="Disordered" evidence="4">
    <location>
        <begin position="1"/>
        <end position="22"/>
    </location>
</feature>
<evidence type="ECO:0000256" key="2">
    <source>
        <dbReference type="ARBA" id="ARBA00022670"/>
    </source>
</evidence>
<keyword evidence="7" id="KW-1185">Reference proteome</keyword>
<sequence>MLSDTTQELSVTLEDAQTTTESNEMPVVVPQAVKAKIFPPERLSLDSFINFPLPSYASAGSNGDLTQYFVTLPPDLTTMTAIMDALQTLPLPPPSVIKQLSSQAASAWQNGSRSLVYAHANDPRRFAFWVLSFWRGVSELRTNQMGWRAAQRFLSQPAFHHDDSEAIAFTAHMSTLPWSDRIMVRGFGDWVLVQDLRQFASRDWLNNSHLNVMLGVMYDKIKAIDPAVELRYKVQNTFFCAQLCAAYAARATYAESRSVVRDAGTNLVDAPHTICFISHVCGNHWTGVAIDSVNLHIYYGDSLQAPIPDDLKTGLVDSWIRAKSERREMAHVTGFRVT</sequence>
<evidence type="ECO:0000256" key="3">
    <source>
        <dbReference type="ARBA" id="ARBA00022801"/>
    </source>
</evidence>
<keyword evidence="3" id="KW-0378">Hydrolase</keyword>
<dbReference type="GO" id="GO:0019783">
    <property type="term" value="F:ubiquitin-like protein peptidase activity"/>
    <property type="evidence" value="ECO:0007669"/>
    <property type="project" value="UniProtKB-ARBA"/>
</dbReference>